<feature type="transmembrane region" description="Helical" evidence="2">
    <location>
        <begin position="355"/>
        <end position="377"/>
    </location>
</feature>
<sequence length="520" mass="57913">MRQQSSYKKGGATDKPARETDPLLEASAPSYLHSTQGDSTRSRRRTSRSPHLSRDPMDQSQEPVDGDFDSYQIVTDPSNRSNDTSVGSSKGSNHYTPGSRSVHSVKRQQSPTGSGSSDEDHPPFLEVPEHVYAVRKGALSVLKPLVKTWLVVSIGFALTILFAAARWTELMSFLPYWFILLPSWLSHLGLVWCHVQSAKALSVFIGDANDSRQRADSRDHLDRTEYLPLLQRSLKFGVKTGLISTGVFIFEILIYIRLSKGSMPLSTVFTPFWIIVVVGVLDGIICKSQHPLRVVCWMLTLCSMIMACLKVDHGVDTIRWKSIISPIVAVLLIGSATLVYIVYGHHVGYYKLTESQLVAGKLYSAAAVLGILLVFVFEEVMPLAKPIELYTRFFIVVVAPVIMALLGMGAWAVSRDEHSQLLLYGGQAAVHPQKLRWQSMGWTSVQGKGVTTIPMFGEVRYHPLRQGEAPRSTEMCATCCTYYPYEDEEDIPYPEELEDHPYLAPVNTDGKPQYSSPEIV</sequence>
<feature type="transmembrane region" description="Helical" evidence="2">
    <location>
        <begin position="145"/>
        <end position="167"/>
    </location>
</feature>
<feature type="transmembrane region" description="Helical" evidence="2">
    <location>
        <begin position="236"/>
        <end position="256"/>
    </location>
</feature>
<dbReference type="EMBL" id="CAKOGP040002091">
    <property type="protein sequence ID" value="CAJ1961713.1"/>
    <property type="molecule type" value="Genomic_DNA"/>
</dbReference>
<protein>
    <submittedName>
        <fullName evidence="3">Uncharacterized protein</fullName>
    </submittedName>
</protein>
<feature type="region of interest" description="Disordered" evidence="1">
    <location>
        <begin position="500"/>
        <end position="520"/>
    </location>
</feature>
<dbReference type="Proteomes" id="UP001295423">
    <property type="component" value="Unassembled WGS sequence"/>
</dbReference>
<feature type="transmembrane region" description="Helical" evidence="2">
    <location>
        <begin position="292"/>
        <end position="311"/>
    </location>
</feature>
<evidence type="ECO:0000313" key="4">
    <source>
        <dbReference type="Proteomes" id="UP001295423"/>
    </source>
</evidence>
<feature type="region of interest" description="Disordered" evidence="1">
    <location>
        <begin position="1"/>
        <end position="123"/>
    </location>
</feature>
<evidence type="ECO:0000256" key="2">
    <source>
        <dbReference type="SAM" id="Phobius"/>
    </source>
</evidence>
<keyword evidence="2" id="KW-0812">Transmembrane</keyword>
<evidence type="ECO:0000313" key="3">
    <source>
        <dbReference type="EMBL" id="CAJ1961713.1"/>
    </source>
</evidence>
<feature type="compositionally biased region" description="Polar residues" evidence="1">
    <location>
        <begin position="72"/>
        <end position="116"/>
    </location>
</feature>
<name>A0AAD2G4A4_9STRA</name>
<evidence type="ECO:0000256" key="1">
    <source>
        <dbReference type="SAM" id="MobiDB-lite"/>
    </source>
</evidence>
<feature type="transmembrane region" description="Helical" evidence="2">
    <location>
        <begin position="323"/>
        <end position="343"/>
    </location>
</feature>
<feature type="transmembrane region" description="Helical" evidence="2">
    <location>
        <begin position="173"/>
        <end position="193"/>
    </location>
</feature>
<proteinExistence type="predicted"/>
<dbReference type="AlphaFoldDB" id="A0AAD2G4A4"/>
<organism evidence="3 4">
    <name type="scientific">Cylindrotheca closterium</name>
    <dbReference type="NCBI Taxonomy" id="2856"/>
    <lineage>
        <taxon>Eukaryota</taxon>
        <taxon>Sar</taxon>
        <taxon>Stramenopiles</taxon>
        <taxon>Ochrophyta</taxon>
        <taxon>Bacillariophyta</taxon>
        <taxon>Bacillariophyceae</taxon>
        <taxon>Bacillariophycidae</taxon>
        <taxon>Bacillariales</taxon>
        <taxon>Bacillariaceae</taxon>
        <taxon>Cylindrotheca</taxon>
    </lineage>
</organism>
<comment type="caution">
    <text evidence="3">The sequence shown here is derived from an EMBL/GenBank/DDBJ whole genome shotgun (WGS) entry which is preliminary data.</text>
</comment>
<keyword evidence="4" id="KW-1185">Reference proteome</keyword>
<feature type="transmembrane region" description="Helical" evidence="2">
    <location>
        <begin position="389"/>
        <end position="413"/>
    </location>
</feature>
<keyword evidence="2" id="KW-0472">Membrane</keyword>
<reference evidence="3" key="1">
    <citation type="submission" date="2023-08" db="EMBL/GenBank/DDBJ databases">
        <authorList>
            <person name="Audoor S."/>
            <person name="Bilcke G."/>
        </authorList>
    </citation>
    <scope>NUCLEOTIDE SEQUENCE</scope>
</reference>
<feature type="compositionally biased region" description="Basic and acidic residues" evidence="1">
    <location>
        <begin position="11"/>
        <end position="21"/>
    </location>
</feature>
<feature type="transmembrane region" description="Helical" evidence="2">
    <location>
        <begin position="268"/>
        <end position="285"/>
    </location>
</feature>
<gene>
    <name evidence="3" type="ORF">CYCCA115_LOCUS19334</name>
</gene>
<keyword evidence="2" id="KW-1133">Transmembrane helix</keyword>
<accession>A0AAD2G4A4</accession>